<dbReference type="EMBL" id="QFPN01000008">
    <property type="protein sequence ID" value="PZQ13024.1"/>
    <property type="molecule type" value="Genomic_DNA"/>
</dbReference>
<comment type="caution">
    <text evidence="4">The sequence shown here is derived from an EMBL/GenBank/DDBJ whole genome shotgun (WGS) entry which is preliminary data.</text>
</comment>
<accession>A0A2W5KBK4</accession>
<organism evidence="4 5">
    <name type="scientific">Ancylobacter novellus</name>
    <name type="common">Thiobacillus novellus</name>
    <dbReference type="NCBI Taxonomy" id="921"/>
    <lineage>
        <taxon>Bacteria</taxon>
        <taxon>Pseudomonadati</taxon>
        <taxon>Pseudomonadota</taxon>
        <taxon>Alphaproteobacteria</taxon>
        <taxon>Hyphomicrobiales</taxon>
        <taxon>Xanthobacteraceae</taxon>
        <taxon>Ancylobacter</taxon>
    </lineage>
</organism>
<dbReference type="Pfam" id="PF01323">
    <property type="entry name" value="DSBA"/>
    <property type="match status" value="1"/>
</dbReference>
<dbReference type="GO" id="GO:0004602">
    <property type="term" value="F:glutathione peroxidase activity"/>
    <property type="evidence" value="ECO:0007669"/>
    <property type="project" value="TreeGrafter"/>
</dbReference>
<dbReference type="Gene3D" id="3.40.30.10">
    <property type="entry name" value="Glutaredoxin"/>
    <property type="match status" value="1"/>
</dbReference>
<feature type="domain" description="DSBA-like thioredoxin" evidence="3">
    <location>
        <begin position="4"/>
        <end position="196"/>
    </location>
</feature>
<dbReference type="GO" id="GO:1901170">
    <property type="term" value="P:naphthalene catabolic process"/>
    <property type="evidence" value="ECO:0007669"/>
    <property type="project" value="InterPro"/>
</dbReference>
<name>A0A2W5KBK4_ANCNO</name>
<dbReference type="InterPro" id="IPR044087">
    <property type="entry name" value="NahD-like"/>
</dbReference>
<dbReference type="PANTHER" id="PTHR42943:SF2">
    <property type="entry name" value="GLUTATHIONE S-TRANSFERASE KAPPA 1"/>
    <property type="match status" value="1"/>
</dbReference>
<evidence type="ECO:0000256" key="1">
    <source>
        <dbReference type="PIRNR" id="PIRNR006386"/>
    </source>
</evidence>
<evidence type="ECO:0000256" key="2">
    <source>
        <dbReference type="PIRSR" id="PIRSR006386-1"/>
    </source>
</evidence>
<sequence length="207" mass="22756">MTRRVDVYFTAMSPWAHLGHEPFMAVARKHGLEIGWKPVPLGEVFSETGGLPLAKRPIARRRYRDVELARWAERRGRPLKLRPAHWPFRPDLADRAAIAAIAMGADPADFVGRAMRGVWEEERDLADPAAVAETLAAAGLDPKQVLARAADDDVEASYRDNGAAAVAAGAFGSPSYVLDSEVFWGQDRIDLLDEALTSGRAPYRPLE</sequence>
<feature type="active site" description="Nucleophile" evidence="2">
    <location>
        <position position="13"/>
    </location>
</feature>
<evidence type="ECO:0000313" key="5">
    <source>
        <dbReference type="Proteomes" id="UP000249577"/>
    </source>
</evidence>
<dbReference type="GO" id="GO:0018845">
    <property type="term" value="F:2-hydroxychromene-2-carboxylate isomerase activity"/>
    <property type="evidence" value="ECO:0007669"/>
    <property type="project" value="UniProtKB-UniRule"/>
</dbReference>
<dbReference type="InterPro" id="IPR036249">
    <property type="entry name" value="Thioredoxin-like_sf"/>
</dbReference>
<dbReference type="InterPro" id="IPR001853">
    <property type="entry name" value="DSBA-like_thioredoxin_dom"/>
</dbReference>
<reference evidence="4 5" key="1">
    <citation type="submission" date="2017-08" db="EMBL/GenBank/DDBJ databases">
        <title>Infants hospitalized years apart are colonized by the same room-sourced microbial strains.</title>
        <authorList>
            <person name="Brooks B."/>
            <person name="Olm M.R."/>
            <person name="Firek B.A."/>
            <person name="Baker R."/>
            <person name="Thomas B.C."/>
            <person name="Morowitz M.J."/>
            <person name="Banfield J.F."/>
        </authorList>
    </citation>
    <scope>NUCLEOTIDE SEQUENCE [LARGE SCALE GENOMIC DNA]</scope>
    <source>
        <strain evidence="4">S2_005_003_R2_43</strain>
    </source>
</reference>
<comment type="similarity">
    <text evidence="1">Belongs to the GST superfamily. NadH family.</text>
</comment>
<gene>
    <name evidence="4" type="ORF">DI565_15255</name>
</gene>
<comment type="catalytic activity">
    <reaction evidence="1">
        <text>2-hydroxychromene-2-carboxylate = (3E)-4-(2-hydroxyphenyl)-2-oxobut-3-enoate</text>
        <dbReference type="Rhea" id="RHEA:27401"/>
        <dbReference type="ChEBI" id="CHEBI:59350"/>
        <dbReference type="ChEBI" id="CHEBI:59353"/>
        <dbReference type="EC" id="5.99.1.4"/>
    </reaction>
</comment>
<dbReference type="EC" id="5.99.1.4" evidence="1"/>
<evidence type="ECO:0000313" key="4">
    <source>
        <dbReference type="EMBL" id="PZQ13024.1"/>
    </source>
</evidence>
<evidence type="ECO:0000259" key="3">
    <source>
        <dbReference type="Pfam" id="PF01323"/>
    </source>
</evidence>
<dbReference type="AlphaFoldDB" id="A0A2W5KBK4"/>
<dbReference type="InterPro" id="IPR051924">
    <property type="entry name" value="GST_Kappa/NadH"/>
</dbReference>
<dbReference type="CDD" id="cd03022">
    <property type="entry name" value="DsbA_HCCA_Iso"/>
    <property type="match status" value="1"/>
</dbReference>
<keyword evidence="1 4" id="KW-0413">Isomerase</keyword>
<dbReference type="InterPro" id="IPR014440">
    <property type="entry name" value="HCCAis_GSTk"/>
</dbReference>
<dbReference type="SUPFAM" id="SSF52833">
    <property type="entry name" value="Thioredoxin-like"/>
    <property type="match status" value="1"/>
</dbReference>
<dbReference type="Proteomes" id="UP000249577">
    <property type="component" value="Unassembled WGS sequence"/>
</dbReference>
<dbReference type="PIRSF" id="PIRSF006386">
    <property type="entry name" value="HCCAis_GSTk"/>
    <property type="match status" value="1"/>
</dbReference>
<dbReference type="GO" id="GO:0006749">
    <property type="term" value="P:glutathione metabolic process"/>
    <property type="evidence" value="ECO:0007669"/>
    <property type="project" value="TreeGrafter"/>
</dbReference>
<proteinExistence type="inferred from homology"/>
<dbReference type="PANTHER" id="PTHR42943">
    <property type="entry name" value="GLUTATHIONE S-TRANSFERASE KAPPA"/>
    <property type="match status" value="1"/>
</dbReference>
<dbReference type="GO" id="GO:0004364">
    <property type="term" value="F:glutathione transferase activity"/>
    <property type="evidence" value="ECO:0007669"/>
    <property type="project" value="TreeGrafter"/>
</dbReference>
<protein>
    <recommendedName>
        <fullName evidence="1">2-hydroxychromene-2-carboxylate isomerase</fullName>
        <ecNumber evidence="1">5.99.1.4</ecNumber>
    </recommendedName>
</protein>